<gene>
    <name evidence="1" type="ORF">METZ01_LOCUS408595</name>
</gene>
<proteinExistence type="predicted"/>
<sequence>MKRRICKLVVAAIVGIGNTSCPTSAALAQSPPDAAQLKSGPVNPGFGDYWYQGKAELTSYKLEQARYGEVHVGHAVLIFVTEDFSIEKHVKLDRPGQAGDDKVNVLKLNLTKKFNTGIYPYSIMTSVFTPIQRHLFPQTMKVTTSSQEWCGHSFTQMNLDDDGYHVKLYSYFEREGDQTVTLDNTLLEDEVWSTIRLNPDDLPTGE</sequence>
<evidence type="ECO:0000313" key="1">
    <source>
        <dbReference type="EMBL" id="SVD55741.1"/>
    </source>
</evidence>
<feature type="non-terminal residue" evidence="1">
    <location>
        <position position="206"/>
    </location>
</feature>
<accession>A0A382WC71</accession>
<organism evidence="1">
    <name type="scientific">marine metagenome</name>
    <dbReference type="NCBI Taxonomy" id="408172"/>
    <lineage>
        <taxon>unclassified sequences</taxon>
        <taxon>metagenomes</taxon>
        <taxon>ecological metagenomes</taxon>
    </lineage>
</organism>
<reference evidence="1" key="1">
    <citation type="submission" date="2018-05" db="EMBL/GenBank/DDBJ databases">
        <authorList>
            <person name="Lanie J.A."/>
            <person name="Ng W.-L."/>
            <person name="Kazmierczak K.M."/>
            <person name="Andrzejewski T.M."/>
            <person name="Davidsen T.M."/>
            <person name="Wayne K.J."/>
            <person name="Tettelin H."/>
            <person name="Glass J.I."/>
            <person name="Rusch D."/>
            <person name="Podicherti R."/>
            <person name="Tsui H.-C.T."/>
            <person name="Winkler M.E."/>
        </authorList>
    </citation>
    <scope>NUCLEOTIDE SEQUENCE</scope>
</reference>
<protein>
    <recommendedName>
        <fullName evidence="2">Septum formation inhibitor Maf</fullName>
    </recommendedName>
</protein>
<evidence type="ECO:0008006" key="2">
    <source>
        <dbReference type="Google" id="ProtNLM"/>
    </source>
</evidence>
<dbReference type="EMBL" id="UINC01158280">
    <property type="protein sequence ID" value="SVD55741.1"/>
    <property type="molecule type" value="Genomic_DNA"/>
</dbReference>
<name>A0A382WC71_9ZZZZ</name>
<dbReference type="AlphaFoldDB" id="A0A382WC71"/>